<evidence type="ECO:0000313" key="3">
    <source>
        <dbReference type="Proteomes" id="UP000317933"/>
    </source>
</evidence>
<accession>A0A502HWN8</accession>
<evidence type="ECO:0000313" key="2">
    <source>
        <dbReference type="EMBL" id="TPG77540.1"/>
    </source>
</evidence>
<name>A0A502HWN8_9PSED</name>
<dbReference type="AlphaFoldDB" id="A0A502HWN8"/>
<organism evidence="2 3">
    <name type="scientific">Pseudomonas arsenicoxydans</name>
    <dbReference type="NCBI Taxonomy" id="702115"/>
    <lineage>
        <taxon>Bacteria</taxon>
        <taxon>Pseudomonadati</taxon>
        <taxon>Pseudomonadota</taxon>
        <taxon>Gammaproteobacteria</taxon>
        <taxon>Pseudomonadales</taxon>
        <taxon>Pseudomonadaceae</taxon>
        <taxon>Pseudomonas</taxon>
    </lineage>
</organism>
<dbReference type="EMBL" id="RCZE01000006">
    <property type="protein sequence ID" value="TPG77540.1"/>
    <property type="molecule type" value="Genomic_DNA"/>
</dbReference>
<feature type="region of interest" description="Disordered" evidence="1">
    <location>
        <begin position="39"/>
        <end position="62"/>
    </location>
</feature>
<proteinExistence type="predicted"/>
<evidence type="ECO:0000256" key="1">
    <source>
        <dbReference type="SAM" id="MobiDB-lite"/>
    </source>
</evidence>
<dbReference type="Proteomes" id="UP000317933">
    <property type="component" value="Unassembled WGS sequence"/>
</dbReference>
<reference evidence="2 3" key="1">
    <citation type="journal article" date="2019" name="Environ. Microbiol.">
        <title>Species interactions and distinct microbial communities in high Arctic permafrost affected cryosols are associated with the CH4 and CO2 gas fluxes.</title>
        <authorList>
            <person name="Altshuler I."/>
            <person name="Hamel J."/>
            <person name="Turney S."/>
            <person name="Magnuson E."/>
            <person name="Levesque R."/>
            <person name="Greer C."/>
            <person name="Whyte L.G."/>
        </authorList>
    </citation>
    <scope>NUCLEOTIDE SEQUENCE [LARGE SCALE GENOMIC DNA]</scope>
    <source>
        <strain evidence="2 3">E3</strain>
    </source>
</reference>
<comment type="caution">
    <text evidence="2">The sequence shown here is derived from an EMBL/GenBank/DDBJ whole genome shotgun (WGS) entry which is preliminary data.</text>
</comment>
<sequence length="98" mass="10339">MRWVITFNIAVDCHSAIASKLAPTLGFGVHRSAKQGRSTVGAGLLAKGPSHPTSMSTDTPLSRASPLPHLNLVAATSAFQLNPSSRQIRTTCRRSSAN</sequence>
<feature type="compositionally biased region" description="Polar residues" evidence="1">
    <location>
        <begin position="51"/>
        <end position="62"/>
    </location>
</feature>
<protein>
    <submittedName>
        <fullName evidence="2">Uncharacterized protein</fullName>
    </submittedName>
</protein>
<gene>
    <name evidence="2" type="ORF">EAH78_15250</name>
</gene>